<name>A0A166U6G0_9AGAM</name>
<dbReference type="EMBL" id="KV417490">
    <property type="protein sequence ID" value="KZP31366.1"/>
    <property type="molecule type" value="Genomic_DNA"/>
</dbReference>
<accession>A0A166U6G0</accession>
<keyword evidence="2" id="KW-1185">Reference proteome</keyword>
<dbReference type="AlphaFoldDB" id="A0A166U6G0"/>
<evidence type="ECO:0000313" key="1">
    <source>
        <dbReference type="EMBL" id="KZP31366.1"/>
    </source>
</evidence>
<dbReference type="Proteomes" id="UP000076532">
    <property type="component" value="Unassembled WGS sequence"/>
</dbReference>
<sequence>MVGLMPGATSNPREVNVRDTRDSRGFHAVSTRGFEIYQRYAGNLTPTQPNFIDICGTLCRSPHLALRVKHFTATLHAVRRFARDDLVLVAQTLQCLTNLQSLKLSVHGANSWILEHCTFKLRSFHSTLDPDSTLLSFLSAQPELTSVKFWVDNQNHQLPSSSLPNLTHIDAQFSWVSQLVPGRPIEEILVWERRVGWPHHIPVDNISFMSSSTSPIRKLTIGTPSLRAIPTQEVYRILPDLETLIVVLPGKIISFVDEMSFCLWRTPLHSHRTSLALTRTLDGIQRFAQIGGVSMIDGALSRGKDLIARNGCVPRDPRNPRSQYDLQHSIHVAFRKR</sequence>
<evidence type="ECO:0000313" key="2">
    <source>
        <dbReference type="Proteomes" id="UP000076532"/>
    </source>
</evidence>
<evidence type="ECO:0008006" key="3">
    <source>
        <dbReference type="Google" id="ProtNLM"/>
    </source>
</evidence>
<proteinExistence type="predicted"/>
<organism evidence="1 2">
    <name type="scientific">Athelia psychrophila</name>
    <dbReference type="NCBI Taxonomy" id="1759441"/>
    <lineage>
        <taxon>Eukaryota</taxon>
        <taxon>Fungi</taxon>
        <taxon>Dikarya</taxon>
        <taxon>Basidiomycota</taxon>
        <taxon>Agaricomycotina</taxon>
        <taxon>Agaricomycetes</taxon>
        <taxon>Agaricomycetidae</taxon>
        <taxon>Atheliales</taxon>
        <taxon>Atheliaceae</taxon>
        <taxon>Athelia</taxon>
    </lineage>
</organism>
<dbReference type="OrthoDB" id="3188866at2759"/>
<gene>
    <name evidence="1" type="ORF">FIBSPDRAFT_883591</name>
</gene>
<protein>
    <recommendedName>
        <fullName evidence="3">F-box domain-containing protein</fullName>
    </recommendedName>
</protein>
<reference evidence="1 2" key="1">
    <citation type="journal article" date="2016" name="Mol. Biol. Evol.">
        <title>Comparative Genomics of Early-Diverging Mushroom-Forming Fungi Provides Insights into the Origins of Lignocellulose Decay Capabilities.</title>
        <authorList>
            <person name="Nagy L.G."/>
            <person name="Riley R."/>
            <person name="Tritt A."/>
            <person name="Adam C."/>
            <person name="Daum C."/>
            <person name="Floudas D."/>
            <person name="Sun H."/>
            <person name="Yadav J.S."/>
            <person name="Pangilinan J."/>
            <person name="Larsson K.H."/>
            <person name="Matsuura K."/>
            <person name="Barry K."/>
            <person name="Labutti K."/>
            <person name="Kuo R."/>
            <person name="Ohm R.A."/>
            <person name="Bhattacharya S.S."/>
            <person name="Shirouzu T."/>
            <person name="Yoshinaga Y."/>
            <person name="Martin F.M."/>
            <person name="Grigoriev I.V."/>
            <person name="Hibbett D.S."/>
        </authorList>
    </citation>
    <scope>NUCLEOTIDE SEQUENCE [LARGE SCALE GENOMIC DNA]</scope>
    <source>
        <strain evidence="1 2">CBS 109695</strain>
    </source>
</reference>